<feature type="transmembrane region" description="Helical" evidence="1">
    <location>
        <begin position="36"/>
        <end position="54"/>
    </location>
</feature>
<keyword evidence="1" id="KW-0812">Transmembrane</keyword>
<dbReference type="RefSeq" id="WP_378110904.1">
    <property type="nucleotide sequence ID" value="NZ_JBHSNC010000019.1"/>
</dbReference>
<accession>A0ABW0QW26</accession>
<feature type="transmembrane region" description="Helical" evidence="1">
    <location>
        <begin position="278"/>
        <end position="299"/>
    </location>
</feature>
<feature type="transmembrane region" description="Helical" evidence="1">
    <location>
        <begin position="154"/>
        <end position="173"/>
    </location>
</feature>
<feature type="transmembrane region" description="Helical" evidence="1">
    <location>
        <begin position="198"/>
        <end position="216"/>
    </location>
</feature>
<protein>
    <submittedName>
        <fullName evidence="2">AbrB family transcriptional regulator</fullName>
    </submittedName>
</protein>
<keyword evidence="1" id="KW-1133">Transmembrane helix</keyword>
<keyword evidence="1" id="KW-0472">Membrane</keyword>
<name>A0ABW0QW26_9BACL</name>
<feature type="transmembrane region" description="Helical" evidence="1">
    <location>
        <begin position="341"/>
        <end position="359"/>
    </location>
</feature>
<dbReference type="PIRSF" id="PIRSF038991">
    <property type="entry name" value="Protein_AbrB"/>
    <property type="match status" value="1"/>
</dbReference>
<feature type="transmembrane region" description="Helical" evidence="1">
    <location>
        <begin position="61"/>
        <end position="78"/>
    </location>
</feature>
<sequence>MSTQRTTNRTTAIGITLLIALVSGLLFTFIHMPIPWLLGPMIGVCAFARTVRSIKLHWPGYARNSGLIIVGYAIGIAFTKDTLTEISHQLPTMVLMTTLLLLLCALIAYGMSKATGIPYPTALTGSIPGGLSQMVSLAEETKGIDMTVVTFLQVSRLMMIVVFVPLLIFSPWLDAASSDAVDTAISSVASSSRLWSELLPDILPYAVLCTVFALLARRVNFPTAFLLAPLIVAAVLHLCGLTAPSLPSPILGAAQVLIGCYVGLLLKPENLPNKIRLITFAILSGVTLIGGACGLSYMLTRLHPMNLSTSLLSLAPGGMDQMGIIAHEINANVSIVSCYQLFRTFFIFLAVPPLLKVLFKVLQRRKAVD</sequence>
<feature type="transmembrane region" description="Helical" evidence="1">
    <location>
        <begin position="223"/>
        <end position="243"/>
    </location>
</feature>
<dbReference type="PANTHER" id="PTHR38457">
    <property type="entry name" value="REGULATOR ABRB-RELATED"/>
    <property type="match status" value="1"/>
</dbReference>
<dbReference type="InterPro" id="IPR017516">
    <property type="entry name" value="AbrB_dup"/>
</dbReference>
<proteinExistence type="predicted"/>
<feature type="transmembrane region" description="Helical" evidence="1">
    <location>
        <begin position="249"/>
        <end position="266"/>
    </location>
</feature>
<comment type="caution">
    <text evidence="2">The sequence shown here is derived from an EMBL/GenBank/DDBJ whole genome shotgun (WGS) entry which is preliminary data.</text>
</comment>
<gene>
    <name evidence="2" type="ORF">ACFPQ4_06140</name>
</gene>
<dbReference type="Pfam" id="PF05145">
    <property type="entry name" value="AbrB"/>
    <property type="match status" value="1"/>
</dbReference>
<feature type="transmembrane region" description="Helical" evidence="1">
    <location>
        <begin position="12"/>
        <end position="30"/>
    </location>
</feature>
<evidence type="ECO:0000256" key="1">
    <source>
        <dbReference type="SAM" id="Phobius"/>
    </source>
</evidence>
<dbReference type="PANTHER" id="PTHR38457:SF1">
    <property type="entry name" value="REGULATOR ABRB-RELATED"/>
    <property type="match status" value="1"/>
</dbReference>
<dbReference type="NCBIfam" id="TIGR03082">
    <property type="entry name" value="Gneg_AbrB_dup"/>
    <property type="match status" value="2"/>
</dbReference>
<dbReference type="InterPro" id="IPR007820">
    <property type="entry name" value="AbrB_fam"/>
</dbReference>
<keyword evidence="3" id="KW-1185">Reference proteome</keyword>
<evidence type="ECO:0000313" key="2">
    <source>
        <dbReference type="EMBL" id="MFC5529033.1"/>
    </source>
</evidence>
<evidence type="ECO:0000313" key="3">
    <source>
        <dbReference type="Proteomes" id="UP001596108"/>
    </source>
</evidence>
<reference evidence="3" key="1">
    <citation type="journal article" date="2019" name="Int. J. Syst. Evol. Microbiol.">
        <title>The Global Catalogue of Microorganisms (GCM) 10K type strain sequencing project: providing services to taxonomists for standard genome sequencing and annotation.</title>
        <authorList>
            <consortium name="The Broad Institute Genomics Platform"/>
            <consortium name="The Broad Institute Genome Sequencing Center for Infectious Disease"/>
            <person name="Wu L."/>
            <person name="Ma J."/>
        </authorList>
    </citation>
    <scope>NUCLEOTIDE SEQUENCE [LARGE SCALE GENOMIC DNA]</scope>
    <source>
        <strain evidence="3">CGMCC 1.18578</strain>
    </source>
</reference>
<dbReference type="Proteomes" id="UP001596108">
    <property type="component" value="Unassembled WGS sequence"/>
</dbReference>
<dbReference type="EMBL" id="JBHSNC010000019">
    <property type="protein sequence ID" value="MFC5529033.1"/>
    <property type="molecule type" value="Genomic_DNA"/>
</dbReference>
<feature type="transmembrane region" description="Helical" evidence="1">
    <location>
        <begin position="90"/>
        <end position="109"/>
    </location>
</feature>
<organism evidence="2 3">
    <name type="scientific">Cohnella yongneupensis</name>
    <dbReference type="NCBI Taxonomy" id="425006"/>
    <lineage>
        <taxon>Bacteria</taxon>
        <taxon>Bacillati</taxon>
        <taxon>Bacillota</taxon>
        <taxon>Bacilli</taxon>
        <taxon>Bacillales</taxon>
        <taxon>Paenibacillaceae</taxon>
        <taxon>Cohnella</taxon>
    </lineage>
</organism>